<feature type="domain" description="SH3" evidence="4">
    <location>
        <begin position="375"/>
        <end position="434"/>
    </location>
</feature>
<dbReference type="Gene3D" id="2.30.30.40">
    <property type="entry name" value="SH3 Domains"/>
    <property type="match status" value="1"/>
</dbReference>
<feature type="region of interest" description="Disordered" evidence="3">
    <location>
        <begin position="299"/>
        <end position="329"/>
    </location>
</feature>
<evidence type="ECO:0000256" key="1">
    <source>
        <dbReference type="ARBA" id="ARBA00022443"/>
    </source>
</evidence>
<evidence type="ECO:0000259" key="4">
    <source>
        <dbReference type="PROSITE" id="PS50002"/>
    </source>
</evidence>
<feature type="region of interest" description="Disordered" evidence="3">
    <location>
        <begin position="84"/>
        <end position="110"/>
    </location>
</feature>
<dbReference type="STRING" id="645134.A0A0L0HIQ9"/>
<accession>A0A0L0HIQ9</accession>
<dbReference type="OMA" id="QEYDYYN"/>
<dbReference type="Proteomes" id="UP000053201">
    <property type="component" value="Unassembled WGS sequence"/>
</dbReference>
<keyword evidence="7" id="KW-1185">Reference proteome</keyword>
<dbReference type="GO" id="GO:0007163">
    <property type="term" value="P:establishment or maintenance of cell polarity"/>
    <property type="evidence" value="ECO:0007669"/>
    <property type="project" value="EnsemblFungi"/>
</dbReference>
<reference evidence="6 7" key="1">
    <citation type="submission" date="2009-08" db="EMBL/GenBank/DDBJ databases">
        <title>The Genome Sequence of Spizellomyces punctatus strain DAOM BR117.</title>
        <authorList>
            <consortium name="The Broad Institute Genome Sequencing Platform"/>
            <person name="Russ C."/>
            <person name="Cuomo C."/>
            <person name="Shea T."/>
            <person name="Young S.K."/>
            <person name="Zeng Q."/>
            <person name="Koehrsen M."/>
            <person name="Haas B."/>
            <person name="Borodovsky M."/>
            <person name="Guigo R."/>
            <person name="Alvarado L."/>
            <person name="Berlin A."/>
            <person name="Bochicchio J."/>
            <person name="Borenstein D."/>
            <person name="Chapman S."/>
            <person name="Chen Z."/>
            <person name="Engels R."/>
            <person name="Freedman E."/>
            <person name="Gellesch M."/>
            <person name="Goldberg J."/>
            <person name="Griggs A."/>
            <person name="Gujja S."/>
            <person name="Heiman D."/>
            <person name="Hepburn T."/>
            <person name="Howarth C."/>
            <person name="Jen D."/>
            <person name="Larson L."/>
            <person name="Lewis B."/>
            <person name="Mehta T."/>
            <person name="Park D."/>
            <person name="Pearson M."/>
            <person name="Roberts A."/>
            <person name="Saif S."/>
            <person name="Shenoy N."/>
            <person name="Sisk P."/>
            <person name="Stolte C."/>
            <person name="Sykes S."/>
            <person name="Thomson T."/>
            <person name="Walk T."/>
            <person name="White J."/>
            <person name="Yandava C."/>
            <person name="Burger G."/>
            <person name="Gray M.W."/>
            <person name="Holland P.W.H."/>
            <person name="King N."/>
            <person name="Lang F.B.F."/>
            <person name="Roger A.J."/>
            <person name="Ruiz-Trillo I."/>
            <person name="Lander E."/>
            <person name="Nusbaum C."/>
        </authorList>
    </citation>
    <scope>NUCLEOTIDE SEQUENCE [LARGE SCALE GENOMIC DNA]</scope>
    <source>
        <strain evidence="6 7">DAOM BR117</strain>
    </source>
</reference>
<evidence type="ECO:0000313" key="7">
    <source>
        <dbReference type="Proteomes" id="UP000053201"/>
    </source>
</evidence>
<dbReference type="Pfam" id="PF00018">
    <property type="entry name" value="SH3_1"/>
    <property type="match status" value="1"/>
</dbReference>
<organism evidence="6 7">
    <name type="scientific">Spizellomyces punctatus (strain DAOM BR117)</name>
    <dbReference type="NCBI Taxonomy" id="645134"/>
    <lineage>
        <taxon>Eukaryota</taxon>
        <taxon>Fungi</taxon>
        <taxon>Fungi incertae sedis</taxon>
        <taxon>Chytridiomycota</taxon>
        <taxon>Chytridiomycota incertae sedis</taxon>
        <taxon>Chytridiomycetes</taxon>
        <taxon>Spizellomycetales</taxon>
        <taxon>Spizellomycetaceae</taxon>
        <taxon>Spizellomyces</taxon>
    </lineage>
</organism>
<dbReference type="GO" id="GO:0031097">
    <property type="term" value="C:medial cortex"/>
    <property type="evidence" value="ECO:0007669"/>
    <property type="project" value="EnsemblFungi"/>
</dbReference>
<dbReference type="GO" id="GO:0030479">
    <property type="term" value="C:actin cortical patch"/>
    <property type="evidence" value="ECO:0007669"/>
    <property type="project" value="EnsemblFungi"/>
</dbReference>
<dbReference type="InterPro" id="IPR036028">
    <property type="entry name" value="SH3-like_dom_sf"/>
</dbReference>
<dbReference type="SMART" id="SM00721">
    <property type="entry name" value="BAR"/>
    <property type="match status" value="1"/>
</dbReference>
<proteinExistence type="predicted"/>
<dbReference type="SUPFAM" id="SSF103657">
    <property type="entry name" value="BAR/IMD domain-like"/>
    <property type="match status" value="1"/>
</dbReference>
<dbReference type="InterPro" id="IPR046982">
    <property type="entry name" value="BIN3/RVS161-like"/>
</dbReference>
<dbReference type="SMART" id="SM00326">
    <property type="entry name" value="SH3"/>
    <property type="match status" value="1"/>
</dbReference>
<evidence type="ECO:0000256" key="2">
    <source>
        <dbReference type="PROSITE-ProRule" id="PRU00192"/>
    </source>
</evidence>
<dbReference type="InParanoid" id="A0A0L0HIQ9"/>
<dbReference type="GO" id="GO:0110085">
    <property type="term" value="C:mitotic actomyosin contractile ring"/>
    <property type="evidence" value="ECO:0007669"/>
    <property type="project" value="EnsemblFungi"/>
</dbReference>
<evidence type="ECO:0008006" key="8">
    <source>
        <dbReference type="Google" id="ProtNLM"/>
    </source>
</evidence>
<dbReference type="EMBL" id="KQ257454">
    <property type="protein sequence ID" value="KND01346.1"/>
    <property type="molecule type" value="Genomic_DNA"/>
</dbReference>
<dbReference type="PROSITE" id="PS50002">
    <property type="entry name" value="SH3"/>
    <property type="match status" value="1"/>
</dbReference>
<dbReference type="InterPro" id="IPR004148">
    <property type="entry name" value="BAR_dom"/>
</dbReference>
<evidence type="ECO:0000259" key="5">
    <source>
        <dbReference type="PROSITE" id="PS51021"/>
    </source>
</evidence>
<dbReference type="PANTHER" id="PTHR47174">
    <property type="entry name" value="BRIDGING INTEGRATOR 3"/>
    <property type="match status" value="1"/>
</dbReference>
<dbReference type="OrthoDB" id="2159336at2759"/>
<dbReference type="VEuPathDB" id="FungiDB:SPPG_03158"/>
<sequence length="434" mass="48072">MSWKGFQKAVTRLPTRLAQRTGYASETVDQEYHELEQQFKHLEILAVRLSDEAKKFKDSLSAMLAHQAKFAETLMEVYQPVTATSPSRPTIEGAATEDYQPPSPAKGQVTNPQHAKALAAAEAFASAMRTAREQLLPDLEVIERQVVAPTNDYITMINNVKRLMEKRARKLVDYDRHQDSVKKLAAKQDRNVSDEKKLGSLETSLDQSTREFNNVNNLLKQQLPVFLGYRVAFIDPCFQSLYWYELKVVQTLYDCFQQLCSQHFNMSISAQDGFAAQYDRMMEMLSQLSLLKRPLRKGDGGDTDTGYGGSPENSPVGHDIGGASDAGATEALPPYEETAARPFPSVSKPAPVAAAVTAYPNPFAAPAPSAAGGSARPIYVLALYDFEGVEEGDLSFKKDDKIEVIQRTGDANDWWTGKLRGKVGQFPGNYVSDL</sequence>
<dbReference type="eggNOG" id="KOG3771">
    <property type="taxonomic scope" value="Eukaryota"/>
</dbReference>
<dbReference type="SUPFAM" id="SSF50044">
    <property type="entry name" value="SH3-domain"/>
    <property type="match status" value="1"/>
</dbReference>
<gene>
    <name evidence="6" type="ORF">SPPG_03158</name>
</gene>
<dbReference type="GO" id="GO:0008289">
    <property type="term" value="F:lipid binding"/>
    <property type="evidence" value="ECO:0007669"/>
    <property type="project" value="TreeGrafter"/>
</dbReference>
<evidence type="ECO:0000256" key="3">
    <source>
        <dbReference type="SAM" id="MobiDB-lite"/>
    </source>
</evidence>
<dbReference type="Pfam" id="PF03114">
    <property type="entry name" value="BAR"/>
    <property type="match status" value="1"/>
</dbReference>
<dbReference type="GO" id="GO:0043332">
    <property type="term" value="C:mating projection tip"/>
    <property type="evidence" value="ECO:0007669"/>
    <property type="project" value="TreeGrafter"/>
</dbReference>
<dbReference type="GO" id="GO:0051666">
    <property type="term" value="P:actin cortical patch localization"/>
    <property type="evidence" value="ECO:0007669"/>
    <property type="project" value="InterPro"/>
</dbReference>
<dbReference type="PRINTS" id="PR00452">
    <property type="entry name" value="SH3DOMAIN"/>
</dbReference>
<dbReference type="FunCoup" id="A0A0L0HIQ9">
    <property type="interactions" value="90"/>
</dbReference>
<dbReference type="RefSeq" id="XP_016609385.1">
    <property type="nucleotide sequence ID" value="XM_016751434.1"/>
</dbReference>
<dbReference type="GO" id="GO:0006897">
    <property type="term" value="P:endocytosis"/>
    <property type="evidence" value="ECO:0007669"/>
    <property type="project" value="InterPro"/>
</dbReference>
<dbReference type="GeneID" id="27686693"/>
<feature type="domain" description="BAR" evidence="5">
    <location>
        <begin position="17"/>
        <end position="272"/>
    </location>
</feature>
<name>A0A0L0HIQ9_SPIPD</name>
<dbReference type="GO" id="GO:0097320">
    <property type="term" value="P:plasma membrane tubulation"/>
    <property type="evidence" value="ECO:0007669"/>
    <property type="project" value="TreeGrafter"/>
</dbReference>
<keyword evidence="1 2" id="KW-0728">SH3 domain</keyword>
<evidence type="ECO:0000313" key="6">
    <source>
        <dbReference type="EMBL" id="KND01346.1"/>
    </source>
</evidence>
<protein>
    <recommendedName>
        <fullName evidence="8">SH3 domain-containing protein</fullName>
    </recommendedName>
</protein>
<dbReference type="InterPro" id="IPR001452">
    <property type="entry name" value="SH3_domain"/>
</dbReference>
<dbReference type="GO" id="GO:1990528">
    <property type="term" value="C:Rvs161p-Rvs167p complex"/>
    <property type="evidence" value="ECO:0007669"/>
    <property type="project" value="TreeGrafter"/>
</dbReference>
<dbReference type="InterPro" id="IPR027267">
    <property type="entry name" value="AH/BAR_dom_sf"/>
</dbReference>
<dbReference type="AlphaFoldDB" id="A0A0L0HIQ9"/>
<dbReference type="PROSITE" id="PS51021">
    <property type="entry name" value="BAR"/>
    <property type="match status" value="1"/>
</dbReference>
<dbReference type="Gene3D" id="1.20.1270.60">
    <property type="entry name" value="Arfaptin homology (AH) domain/BAR domain"/>
    <property type="match status" value="1"/>
</dbReference>
<dbReference type="PANTHER" id="PTHR47174:SF1">
    <property type="entry name" value="REDUCED VIABILITY UPON STARVATION PROTEIN 167"/>
    <property type="match status" value="1"/>
</dbReference>
<dbReference type="FunFam" id="2.30.30.40:FF:000100">
    <property type="entry name" value="SH3 domain-containing YSC84-like protein 1"/>
    <property type="match status" value="1"/>
</dbReference>